<accession>A0ABT1QTP9</accession>
<evidence type="ECO:0000313" key="2">
    <source>
        <dbReference type="EMBL" id="MCQ4165665.1"/>
    </source>
</evidence>
<evidence type="ECO:0008006" key="4">
    <source>
        <dbReference type="Google" id="ProtNLM"/>
    </source>
</evidence>
<keyword evidence="1" id="KW-0812">Transmembrane</keyword>
<evidence type="ECO:0000256" key="1">
    <source>
        <dbReference type="SAM" id="Phobius"/>
    </source>
</evidence>
<sequence>MKTSVSIAVGLLVSYLALIWAVGHLDTVSGALCSADFTLPAMACRFGGLGITLLLVPLSGLIAFLLVRGAMAK</sequence>
<keyword evidence="1" id="KW-0472">Membrane</keyword>
<evidence type="ECO:0000313" key="3">
    <source>
        <dbReference type="Proteomes" id="UP001165498"/>
    </source>
</evidence>
<dbReference type="EMBL" id="JANFQO010000011">
    <property type="protein sequence ID" value="MCQ4165665.1"/>
    <property type="molecule type" value="Genomic_DNA"/>
</dbReference>
<dbReference type="RefSeq" id="WP_255914855.1">
    <property type="nucleotide sequence ID" value="NZ_JANFQO010000011.1"/>
</dbReference>
<dbReference type="Proteomes" id="UP001165498">
    <property type="component" value="Unassembled WGS sequence"/>
</dbReference>
<reference evidence="2" key="1">
    <citation type="submission" date="2022-07" db="EMBL/GenBank/DDBJ databases">
        <title>Tahibacter sp., a new gammaproteobacterium isolated from the silt sample collected at pig farm.</title>
        <authorList>
            <person name="Chen H."/>
        </authorList>
    </citation>
    <scope>NUCLEOTIDE SEQUENCE</scope>
    <source>
        <strain evidence="2">P2K</strain>
    </source>
</reference>
<comment type="caution">
    <text evidence="2">The sequence shown here is derived from an EMBL/GenBank/DDBJ whole genome shotgun (WGS) entry which is preliminary data.</text>
</comment>
<proteinExistence type="predicted"/>
<keyword evidence="3" id="KW-1185">Reference proteome</keyword>
<organism evidence="2 3">
    <name type="scientific">Tahibacter harae</name>
    <dbReference type="NCBI Taxonomy" id="2963937"/>
    <lineage>
        <taxon>Bacteria</taxon>
        <taxon>Pseudomonadati</taxon>
        <taxon>Pseudomonadota</taxon>
        <taxon>Gammaproteobacteria</taxon>
        <taxon>Lysobacterales</taxon>
        <taxon>Rhodanobacteraceae</taxon>
        <taxon>Tahibacter</taxon>
    </lineage>
</organism>
<keyword evidence="1" id="KW-1133">Transmembrane helix</keyword>
<feature type="transmembrane region" description="Helical" evidence="1">
    <location>
        <begin position="46"/>
        <end position="67"/>
    </location>
</feature>
<gene>
    <name evidence="2" type="ORF">NM961_13175</name>
</gene>
<protein>
    <recommendedName>
        <fullName evidence="4">Disulfide bond formation protein DsbB</fullName>
    </recommendedName>
</protein>
<name>A0ABT1QTP9_9GAMM</name>